<protein>
    <recommendedName>
        <fullName evidence="4">CCHC-type domain-containing protein</fullName>
    </recommendedName>
</protein>
<feature type="coiled-coil region" evidence="2">
    <location>
        <begin position="529"/>
        <end position="560"/>
    </location>
</feature>
<keyword evidence="1" id="KW-0479">Metal-binding</keyword>
<keyword evidence="1" id="KW-0863">Zinc-finger</keyword>
<evidence type="ECO:0000256" key="3">
    <source>
        <dbReference type="SAM" id="MobiDB-lite"/>
    </source>
</evidence>
<evidence type="ECO:0000313" key="7">
    <source>
        <dbReference type="Proteomes" id="UP000663842"/>
    </source>
</evidence>
<gene>
    <name evidence="6" type="ORF">UXM345_LOCUS15969</name>
    <name evidence="5" type="ORF">XDN619_LOCUS24076</name>
</gene>
<dbReference type="Proteomes" id="UP000663842">
    <property type="component" value="Unassembled WGS sequence"/>
</dbReference>
<dbReference type="GO" id="GO:0003676">
    <property type="term" value="F:nucleic acid binding"/>
    <property type="evidence" value="ECO:0007669"/>
    <property type="project" value="InterPro"/>
</dbReference>
<evidence type="ECO:0000313" key="5">
    <source>
        <dbReference type="EMBL" id="CAF2127348.1"/>
    </source>
</evidence>
<evidence type="ECO:0000259" key="4">
    <source>
        <dbReference type="PROSITE" id="PS50158"/>
    </source>
</evidence>
<name>A0A819NRP5_9BILA</name>
<organism evidence="6 7">
    <name type="scientific">Rotaria magnacalcarata</name>
    <dbReference type="NCBI Taxonomy" id="392030"/>
    <lineage>
        <taxon>Eukaryota</taxon>
        <taxon>Metazoa</taxon>
        <taxon>Spiralia</taxon>
        <taxon>Gnathifera</taxon>
        <taxon>Rotifera</taxon>
        <taxon>Eurotatoria</taxon>
        <taxon>Bdelloidea</taxon>
        <taxon>Philodinida</taxon>
        <taxon>Philodinidae</taxon>
        <taxon>Rotaria</taxon>
    </lineage>
</organism>
<feature type="region of interest" description="Disordered" evidence="3">
    <location>
        <begin position="48"/>
        <end position="93"/>
    </location>
</feature>
<comment type="caution">
    <text evidence="6">The sequence shown here is derived from an EMBL/GenBank/DDBJ whole genome shotgun (WGS) entry which is preliminary data.</text>
</comment>
<accession>A0A819NRP5</accession>
<evidence type="ECO:0000313" key="6">
    <source>
        <dbReference type="EMBL" id="CAF3997391.1"/>
    </source>
</evidence>
<proteinExistence type="predicted"/>
<reference evidence="6" key="1">
    <citation type="submission" date="2021-02" db="EMBL/GenBank/DDBJ databases">
        <authorList>
            <person name="Nowell W R."/>
        </authorList>
    </citation>
    <scope>NUCLEOTIDE SEQUENCE</scope>
</reference>
<dbReference type="InterPro" id="IPR001878">
    <property type="entry name" value="Znf_CCHC"/>
</dbReference>
<dbReference type="PROSITE" id="PS50158">
    <property type="entry name" value="ZF_CCHC"/>
    <property type="match status" value="1"/>
</dbReference>
<feature type="domain" description="CCHC-type" evidence="4">
    <location>
        <begin position="373"/>
        <end position="386"/>
    </location>
</feature>
<dbReference type="EMBL" id="CAJOBF010001944">
    <property type="protein sequence ID" value="CAF3997391.1"/>
    <property type="molecule type" value="Genomic_DNA"/>
</dbReference>
<keyword evidence="1" id="KW-0862">Zinc</keyword>
<keyword evidence="2" id="KW-0175">Coiled coil</keyword>
<dbReference type="AlphaFoldDB" id="A0A819NRP5"/>
<evidence type="ECO:0000256" key="1">
    <source>
        <dbReference type="PROSITE-ProRule" id="PRU00047"/>
    </source>
</evidence>
<evidence type="ECO:0000256" key="2">
    <source>
        <dbReference type="SAM" id="Coils"/>
    </source>
</evidence>
<dbReference type="EMBL" id="CAJNRG010010878">
    <property type="protein sequence ID" value="CAF2127348.1"/>
    <property type="molecule type" value="Genomic_DNA"/>
</dbReference>
<dbReference type="GO" id="GO:0008270">
    <property type="term" value="F:zinc ion binding"/>
    <property type="evidence" value="ECO:0007669"/>
    <property type="project" value="UniProtKB-KW"/>
</dbReference>
<dbReference type="Proteomes" id="UP000663887">
    <property type="component" value="Unassembled WGS sequence"/>
</dbReference>
<sequence length="670" mass="79039">MQATENNDINNMQQNTKNTIIDNSHNHVLTSPNSIFEIQNDCRKDVRTPKRHLNYNPDVNNSYGLKNINDEDDNDFEPVTHKRKKRQSVDKEKHYEEQNDVTMIHNYINSQPQPQLLQQKDKQKGRTITNSRMFTNKAPDKMNHRENNIENERNIKQTHLTNYSSMNNYNNHQHDDKYKFTNSALHYAVEQHLPPIKIKCQPKIKDHKDGTLLVKEFLHFIEKKFIHINKEHTQPIGFDYWYIDRNDDLQCYTKSIALFVFLCDANNNPEKILDTMIQPNPPKHLPTQRSVIIKYVPRSIEFDEIKNEIYTRFRSIFNIEELKGATSVKSRHIRMELSDQDEYEKMIYGQFIPISGQLFEVTEFLAPPRLLICSKCNIPGHLKKECNSNIEKCKKCGSNRNEGDHKECAIVCHHCNGNHEATSYECPVIKDYRKELMIKVKSRPDLLPKNCQFFIPTQFRSAERKNNHILTNPKTQTQHNNDKNIQQQSYFNQYSNKEWPILPNISSLTNTTNKWYNRQQTTHNIWNDMNEAQKEIMKTHEKFKQKEIEIENQYRDMKKQLGAILSLSTTMMKQHNECLNSVINTMNEIIPMITLSIGLNKQIIENITKPNDMQEILSVIPNITQLQIWINYLHERQQLISTKYAEMIDNFEKNNNLLTHGIELLAKSSE</sequence>